<dbReference type="EMBL" id="PCVM01000059">
    <property type="protein sequence ID" value="PIQ73443.1"/>
    <property type="molecule type" value="Genomic_DNA"/>
</dbReference>
<organism evidence="4 5">
    <name type="scientific">Candidatus Roizmanbacteria bacterium CG11_big_fil_rev_8_21_14_0_20_36_8</name>
    <dbReference type="NCBI Taxonomy" id="1974856"/>
    <lineage>
        <taxon>Bacteria</taxon>
        <taxon>Candidatus Roizmaniibacteriota</taxon>
    </lineage>
</organism>
<evidence type="ECO:0000259" key="3">
    <source>
        <dbReference type="PROSITE" id="PS01031"/>
    </source>
</evidence>
<evidence type="ECO:0000256" key="1">
    <source>
        <dbReference type="PROSITE-ProRule" id="PRU00285"/>
    </source>
</evidence>
<dbReference type="PROSITE" id="PS01031">
    <property type="entry name" value="SHSP"/>
    <property type="match status" value="1"/>
</dbReference>
<dbReference type="Pfam" id="PF00011">
    <property type="entry name" value="HSP20"/>
    <property type="match status" value="1"/>
</dbReference>
<feature type="domain" description="SHSP" evidence="3">
    <location>
        <begin position="1"/>
        <end position="113"/>
    </location>
</feature>
<dbReference type="Proteomes" id="UP000231056">
    <property type="component" value="Unassembled WGS sequence"/>
</dbReference>
<feature type="non-terminal residue" evidence="4">
    <location>
        <position position="1"/>
    </location>
</feature>
<gene>
    <name evidence="4" type="ORF">COV58_02535</name>
</gene>
<evidence type="ECO:0000256" key="2">
    <source>
        <dbReference type="RuleBase" id="RU003616"/>
    </source>
</evidence>
<dbReference type="Gene3D" id="2.60.40.790">
    <property type="match status" value="1"/>
</dbReference>
<dbReference type="InterPro" id="IPR002068">
    <property type="entry name" value="A-crystallin/Hsp20_dom"/>
</dbReference>
<comment type="caution">
    <text evidence="4">The sequence shown here is derived from an EMBL/GenBank/DDBJ whole genome shotgun (WGS) entry which is preliminary data.</text>
</comment>
<reference evidence="4 5" key="1">
    <citation type="submission" date="2017-09" db="EMBL/GenBank/DDBJ databases">
        <title>Depth-based differentiation of microbial function through sediment-hosted aquifers and enrichment of novel symbionts in the deep terrestrial subsurface.</title>
        <authorList>
            <person name="Probst A.J."/>
            <person name="Ladd B."/>
            <person name="Jarett J.K."/>
            <person name="Geller-Mcgrath D.E."/>
            <person name="Sieber C.M."/>
            <person name="Emerson J.B."/>
            <person name="Anantharaman K."/>
            <person name="Thomas B.C."/>
            <person name="Malmstrom R."/>
            <person name="Stieglmeier M."/>
            <person name="Klingl A."/>
            <person name="Woyke T."/>
            <person name="Ryan C.M."/>
            <person name="Banfield J.F."/>
        </authorList>
    </citation>
    <scope>NUCLEOTIDE SEQUENCE [LARGE SCALE GENOMIC DNA]</scope>
    <source>
        <strain evidence="4">CG11_big_fil_rev_8_21_14_0_20_36_8</strain>
    </source>
</reference>
<evidence type="ECO:0000313" key="4">
    <source>
        <dbReference type="EMBL" id="PIQ73443.1"/>
    </source>
</evidence>
<dbReference type="SUPFAM" id="SSF49764">
    <property type="entry name" value="HSP20-like chaperones"/>
    <property type="match status" value="1"/>
</dbReference>
<dbReference type="PANTHER" id="PTHR11527">
    <property type="entry name" value="HEAT-SHOCK PROTEIN 20 FAMILY MEMBER"/>
    <property type="match status" value="1"/>
</dbReference>
<proteinExistence type="inferred from homology"/>
<protein>
    <submittedName>
        <fullName evidence="4">Heat-shock protein Hsp20</fullName>
    </submittedName>
</protein>
<dbReference type="InterPro" id="IPR031107">
    <property type="entry name" value="Small_HSP"/>
</dbReference>
<name>A0A2M6IU71_9BACT</name>
<dbReference type="InterPro" id="IPR008978">
    <property type="entry name" value="HSP20-like_chaperone"/>
</dbReference>
<comment type="similarity">
    <text evidence="1 2">Belongs to the small heat shock protein (HSP20) family.</text>
</comment>
<sequence>PELTMTDGLNVYEEDGSVIVEASVPGIPEEKLDITYEDGVLRIHGKSEETEEEKKKNMVIHKMQRVSSFEYSTYLPRPIDDKQIEATVKNGVLTVKAPVAEAAKPKKIAVKAHTK</sequence>
<dbReference type="AlphaFoldDB" id="A0A2M6IU71"/>
<accession>A0A2M6IU71</accession>
<dbReference type="CDD" id="cd06464">
    <property type="entry name" value="ACD_sHsps-like"/>
    <property type="match status" value="1"/>
</dbReference>
<evidence type="ECO:0000313" key="5">
    <source>
        <dbReference type="Proteomes" id="UP000231056"/>
    </source>
</evidence>